<dbReference type="EMBL" id="LAZR01007708">
    <property type="protein sequence ID" value="KKM83476.1"/>
    <property type="molecule type" value="Genomic_DNA"/>
</dbReference>
<protein>
    <submittedName>
        <fullName evidence="1">Uncharacterized protein</fullName>
    </submittedName>
</protein>
<comment type="caution">
    <text evidence="1">The sequence shown here is derived from an EMBL/GenBank/DDBJ whole genome shotgun (WGS) entry which is preliminary data.</text>
</comment>
<sequence>MTDPLPVRRTLTFQHDLKSLIPKKNRKNLIFDLEHITKDDLRGYPMLKSDSLKPFRSHRRGDSRTLFVYCFQCFHQFNKRLNCMGCDESDLEKLILVLIDHRSKNYSYNRSDLTNFTLFEI</sequence>
<gene>
    <name evidence="1" type="ORF">LCGC14_1309040</name>
</gene>
<dbReference type="AlphaFoldDB" id="A0A0F9L7V0"/>
<proteinExistence type="predicted"/>
<organism evidence="1">
    <name type="scientific">marine sediment metagenome</name>
    <dbReference type="NCBI Taxonomy" id="412755"/>
    <lineage>
        <taxon>unclassified sequences</taxon>
        <taxon>metagenomes</taxon>
        <taxon>ecological metagenomes</taxon>
    </lineage>
</organism>
<evidence type="ECO:0000313" key="1">
    <source>
        <dbReference type="EMBL" id="KKM83476.1"/>
    </source>
</evidence>
<name>A0A0F9L7V0_9ZZZZ</name>
<accession>A0A0F9L7V0</accession>
<reference evidence="1" key="1">
    <citation type="journal article" date="2015" name="Nature">
        <title>Complex archaea that bridge the gap between prokaryotes and eukaryotes.</title>
        <authorList>
            <person name="Spang A."/>
            <person name="Saw J.H."/>
            <person name="Jorgensen S.L."/>
            <person name="Zaremba-Niedzwiedzka K."/>
            <person name="Martijn J."/>
            <person name="Lind A.E."/>
            <person name="van Eijk R."/>
            <person name="Schleper C."/>
            <person name="Guy L."/>
            <person name="Ettema T.J."/>
        </authorList>
    </citation>
    <scope>NUCLEOTIDE SEQUENCE</scope>
</reference>